<evidence type="ECO:0000259" key="4">
    <source>
        <dbReference type="Pfam" id="PF02682"/>
    </source>
</evidence>
<proteinExistence type="predicted"/>
<evidence type="ECO:0000313" key="6">
    <source>
        <dbReference type="Proteomes" id="UP000189339"/>
    </source>
</evidence>
<keyword evidence="3" id="KW-0067">ATP-binding</keyword>
<evidence type="ECO:0000256" key="3">
    <source>
        <dbReference type="ARBA" id="ARBA00022840"/>
    </source>
</evidence>
<evidence type="ECO:0000256" key="1">
    <source>
        <dbReference type="ARBA" id="ARBA00022741"/>
    </source>
</evidence>
<dbReference type="PANTHER" id="PTHR34698:SF2">
    <property type="entry name" value="5-OXOPROLINASE SUBUNIT B"/>
    <property type="match status" value="1"/>
</dbReference>
<accession>A0A1V2DVL2</accession>
<name>A0A1V2DVL2_9GAMM</name>
<sequence length="62" mass="6663">MEPDLARVAAHSGLSVPEVIERHSAGCYRVFALGFAPGFASMGLVNPALDYPAWTRPVSGYR</sequence>
<dbReference type="GO" id="GO:0016787">
    <property type="term" value="F:hydrolase activity"/>
    <property type="evidence" value="ECO:0007669"/>
    <property type="project" value="UniProtKB-KW"/>
</dbReference>
<dbReference type="Pfam" id="PF02682">
    <property type="entry name" value="CT_C_D"/>
    <property type="match status" value="1"/>
</dbReference>
<comment type="caution">
    <text evidence="5">The sequence shown here is derived from an EMBL/GenBank/DDBJ whole genome shotgun (WGS) entry which is preliminary data.</text>
</comment>
<keyword evidence="2" id="KW-0378">Hydrolase</keyword>
<protein>
    <recommendedName>
        <fullName evidence="4">Carboxyltransferase domain-containing protein</fullName>
    </recommendedName>
</protein>
<dbReference type="SUPFAM" id="SSF50891">
    <property type="entry name" value="Cyclophilin-like"/>
    <property type="match status" value="1"/>
</dbReference>
<evidence type="ECO:0000313" key="5">
    <source>
        <dbReference type="EMBL" id="ONF44540.1"/>
    </source>
</evidence>
<reference evidence="5 6" key="1">
    <citation type="submission" date="2016-12" db="EMBL/GenBank/DDBJ databases">
        <title>Marinobacter lutaoensis whole genome sequencing.</title>
        <authorList>
            <person name="Verma A."/>
            <person name="Krishnamurthi S."/>
        </authorList>
    </citation>
    <scope>NUCLEOTIDE SEQUENCE [LARGE SCALE GENOMIC DNA]</scope>
    <source>
        <strain evidence="5 6">T5054</strain>
    </source>
</reference>
<dbReference type="InterPro" id="IPR010016">
    <property type="entry name" value="PxpB"/>
</dbReference>
<organism evidence="5 6">
    <name type="scientific">Marinobacter lutaoensis</name>
    <dbReference type="NCBI Taxonomy" id="135739"/>
    <lineage>
        <taxon>Bacteria</taxon>
        <taxon>Pseudomonadati</taxon>
        <taxon>Pseudomonadota</taxon>
        <taxon>Gammaproteobacteria</taxon>
        <taxon>Pseudomonadales</taxon>
        <taxon>Marinobacteraceae</taxon>
        <taxon>Marinobacter</taxon>
    </lineage>
</organism>
<dbReference type="InterPro" id="IPR029000">
    <property type="entry name" value="Cyclophilin-like_dom_sf"/>
</dbReference>
<dbReference type="Gene3D" id="2.40.100.10">
    <property type="entry name" value="Cyclophilin-like"/>
    <property type="match status" value="1"/>
</dbReference>
<keyword evidence="6" id="KW-1185">Reference proteome</keyword>
<dbReference type="GO" id="GO:0005524">
    <property type="term" value="F:ATP binding"/>
    <property type="evidence" value="ECO:0007669"/>
    <property type="project" value="UniProtKB-KW"/>
</dbReference>
<dbReference type="Proteomes" id="UP000189339">
    <property type="component" value="Unassembled WGS sequence"/>
</dbReference>
<evidence type="ECO:0000256" key="2">
    <source>
        <dbReference type="ARBA" id="ARBA00022801"/>
    </source>
</evidence>
<gene>
    <name evidence="5" type="ORF">BTO32_06045</name>
</gene>
<dbReference type="InterPro" id="IPR003833">
    <property type="entry name" value="CT_C_D"/>
</dbReference>
<dbReference type="AlphaFoldDB" id="A0A1V2DVL2"/>
<dbReference type="PANTHER" id="PTHR34698">
    <property type="entry name" value="5-OXOPROLINASE SUBUNIT B"/>
    <property type="match status" value="1"/>
</dbReference>
<keyword evidence="1" id="KW-0547">Nucleotide-binding</keyword>
<dbReference type="STRING" id="135739.BTO32_06045"/>
<dbReference type="EMBL" id="MSCW01000004">
    <property type="protein sequence ID" value="ONF44540.1"/>
    <property type="molecule type" value="Genomic_DNA"/>
</dbReference>
<feature type="domain" description="Carboxyltransferase" evidence="4">
    <location>
        <begin position="3"/>
        <end position="57"/>
    </location>
</feature>